<accession>A0A1V8SJI4</accession>
<dbReference type="AlphaFoldDB" id="A0A1V8SJI4"/>
<dbReference type="InParanoid" id="A0A1V8SJI4"/>
<reference evidence="3" key="1">
    <citation type="submission" date="2017-03" db="EMBL/GenBank/DDBJ databases">
        <title>Genomes of endolithic fungi from Antarctica.</title>
        <authorList>
            <person name="Coleine C."/>
            <person name="Masonjones S."/>
            <person name="Stajich J.E."/>
        </authorList>
    </citation>
    <scope>NUCLEOTIDE SEQUENCE [LARGE SCALE GENOMIC DNA]</scope>
    <source>
        <strain evidence="3">CCFEE 5527</strain>
    </source>
</reference>
<organism evidence="2 3">
    <name type="scientific">Cryoendolithus antarcticus</name>
    <dbReference type="NCBI Taxonomy" id="1507870"/>
    <lineage>
        <taxon>Eukaryota</taxon>
        <taxon>Fungi</taxon>
        <taxon>Dikarya</taxon>
        <taxon>Ascomycota</taxon>
        <taxon>Pezizomycotina</taxon>
        <taxon>Dothideomycetes</taxon>
        <taxon>Dothideomycetidae</taxon>
        <taxon>Cladosporiales</taxon>
        <taxon>Cladosporiaceae</taxon>
        <taxon>Cryoendolithus</taxon>
    </lineage>
</organism>
<evidence type="ECO:0000256" key="1">
    <source>
        <dbReference type="SAM" id="MobiDB-lite"/>
    </source>
</evidence>
<evidence type="ECO:0008006" key="4">
    <source>
        <dbReference type="Google" id="ProtNLM"/>
    </source>
</evidence>
<proteinExistence type="predicted"/>
<feature type="region of interest" description="Disordered" evidence="1">
    <location>
        <begin position="139"/>
        <end position="160"/>
    </location>
</feature>
<sequence length="160" mass="18499">MRAGHPANYTRKMFRFETVAETLQLSQLPLLTLQNVRISQELLLKLLTRHPIRRLTIEYIALERHEFDGIMGFISGPDRTVELEHLALADLWGKCRFLPFEVPYHGTRAGLSFARGEGDRYVFVGGPTELQELVRCEPQGDHKHSMQSWEEERAFHFGPP</sequence>
<dbReference type="Proteomes" id="UP000192596">
    <property type="component" value="Unassembled WGS sequence"/>
</dbReference>
<name>A0A1V8SJI4_9PEZI</name>
<keyword evidence="3" id="KW-1185">Reference proteome</keyword>
<protein>
    <recommendedName>
        <fullName evidence="4">F-box domain-containing protein</fullName>
    </recommendedName>
</protein>
<gene>
    <name evidence="2" type="ORF">B0A48_14981</name>
</gene>
<evidence type="ECO:0000313" key="3">
    <source>
        <dbReference type="Proteomes" id="UP000192596"/>
    </source>
</evidence>
<evidence type="ECO:0000313" key="2">
    <source>
        <dbReference type="EMBL" id="OQN99120.1"/>
    </source>
</evidence>
<dbReference type="EMBL" id="NAJO01000042">
    <property type="protein sequence ID" value="OQN99120.1"/>
    <property type="molecule type" value="Genomic_DNA"/>
</dbReference>
<comment type="caution">
    <text evidence="2">The sequence shown here is derived from an EMBL/GenBank/DDBJ whole genome shotgun (WGS) entry which is preliminary data.</text>
</comment>